<evidence type="ECO:0000313" key="5">
    <source>
        <dbReference type="EMBL" id="KAL3811881.1"/>
    </source>
</evidence>
<keyword evidence="2" id="KW-0677">Repeat</keyword>
<dbReference type="InterPro" id="IPR013210">
    <property type="entry name" value="LRR_N_plant-typ"/>
</dbReference>
<dbReference type="SUPFAM" id="SSF52058">
    <property type="entry name" value="L domain-like"/>
    <property type="match status" value="2"/>
</dbReference>
<organism evidence="5 6">
    <name type="scientific">Cyclostephanos tholiformis</name>
    <dbReference type="NCBI Taxonomy" id="382380"/>
    <lineage>
        <taxon>Eukaryota</taxon>
        <taxon>Sar</taxon>
        <taxon>Stramenopiles</taxon>
        <taxon>Ochrophyta</taxon>
        <taxon>Bacillariophyta</taxon>
        <taxon>Coscinodiscophyceae</taxon>
        <taxon>Thalassiosirophycidae</taxon>
        <taxon>Stephanodiscales</taxon>
        <taxon>Stephanodiscaceae</taxon>
        <taxon>Cyclostephanos</taxon>
    </lineage>
</organism>
<dbReference type="EMBL" id="JALLPB020000229">
    <property type="protein sequence ID" value="KAL3811881.1"/>
    <property type="molecule type" value="Genomic_DNA"/>
</dbReference>
<accession>A0ABD3RJH0</accession>
<reference evidence="5 6" key="1">
    <citation type="submission" date="2024-10" db="EMBL/GenBank/DDBJ databases">
        <title>Updated reference genomes for cyclostephanoid diatoms.</title>
        <authorList>
            <person name="Roberts W.R."/>
            <person name="Alverson A.J."/>
        </authorList>
    </citation>
    <scope>NUCLEOTIDE SEQUENCE [LARGE SCALE GENOMIC DNA]</scope>
    <source>
        <strain evidence="5 6">AJA228-03</strain>
    </source>
</reference>
<dbReference type="AlphaFoldDB" id="A0ABD3RJH0"/>
<feature type="domain" description="Leucine-rich repeat-containing N-terminal plant-type" evidence="4">
    <location>
        <begin position="366"/>
        <end position="385"/>
    </location>
</feature>
<evidence type="ECO:0000256" key="2">
    <source>
        <dbReference type="ARBA" id="ARBA00022737"/>
    </source>
</evidence>
<dbReference type="Pfam" id="PF08263">
    <property type="entry name" value="LRRNT_2"/>
    <property type="match status" value="2"/>
</dbReference>
<dbReference type="InterPro" id="IPR032675">
    <property type="entry name" value="LRR_dom_sf"/>
</dbReference>
<dbReference type="InterPro" id="IPR003591">
    <property type="entry name" value="Leu-rich_rpt_typical-subtyp"/>
</dbReference>
<dbReference type="PANTHER" id="PTHR46662:SF104">
    <property type="entry name" value="GPI-ANCHORED ADHESIN-LIKE PROTEIN PGA55-RELATED"/>
    <property type="match status" value="1"/>
</dbReference>
<keyword evidence="1" id="KW-0433">Leucine-rich repeat</keyword>
<dbReference type="InterPro" id="IPR001611">
    <property type="entry name" value="Leu-rich_rpt"/>
</dbReference>
<comment type="caution">
    <text evidence="5">The sequence shown here is derived from an EMBL/GenBank/DDBJ whole genome shotgun (WGS) entry which is preliminary data.</text>
</comment>
<keyword evidence="3" id="KW-0812">Transmembrane</keyword>
<proteinExistence type="predicted"/>
<keyword evidence="3" id="KW-1133">Transmembrane helix</keyword>
<dbReference type="Pfam" id="PF00560">
    <property type="entry name" value="LRR_1"/>
    <property type="match status" value="3"/>
</dbReference>
<name>A0ABD3RJH0_9STRA</name>
<evidence type="ECO:0000259" key="4">
    <source>
        <dbReference type="Pfam" id="PF08263"/>
    </source>
</evidence>
<keyword evidence="3" id="KW-0472">Membrane</keyword>
<evidence type="ECO:0000256" key="3">
    <source>
        <dbReference type="SAM" id="Phobius"/>
    </source>
</evidence>
<sequence length="783" mass="85148">MSDVIDVTHKHALLSLVLQNDGGGGGGWLVDRRGWDVTSDVPICDWEGVTCGGDQENSPRGPIKELRLPNAGLSGTIPTELGLLADLEHLSLSGNMLRGSIPRELSDMKRLVTLDLTGCFLTGTLPQSFASTSLTNLLLANNAISGRFFHEVDSPHLHSIREIRMENNLLTGTIHGPALSKMTELVSLSLSDNDLSGLIPGGALGSLPALRYLYLDSNNLVGPLPSQLATQAGGASLLELWVQDNALSGTVPASYAKFDEMHDFYIDGNKLTGEVPQDLCGPEINADFFTNAPTNAERDYCDSIACPAGTVALEGMYPCSRCPGGEVARIKNRYIGQTGECSDYTERDVLRIFHGATTKDGPWSGIDDWGDESRPVCNMTGITCDAHGRVTSISLKNRGLVGHIPSEIGALTFLESMDLSDNRLMGHIPSDLRLTSVTRLDVSGNSMRGVIPPLLCMMEGLNGNGRDGAFYCDRIACPPMTYNSLGYHAVDSGEACRPCFDKMTPYIGQKTCGRPHRPLPGFDWKNANIVGDRMGLSATVVLGVTIGTGAMLVALLLLCLMRKNEKHWRRKFEHGAVNEADAMIASTCARSDKKNKCGLNIEDTRDQVDHQNQENCQPRHKYVVLREYSSRYIGTDEDNNHFHRDGGGDYLTNCENFNDDDDSLSRAIAYSPTESINHDRWILSNKNKIIWMPSIKKQASSTASIINFGVRQLSSPDHSRSSISDGTTASPGTISGVDYGKLGFSHTALELTSSSSHIRGRSTVMKRSIIHESQDLLDVPMVT</sequence>
<evidence type="ECO:0000256" key="1">
    <source>
        <dbReference type="ARBA" id="ARBA00022614"/>
    </source>
</evidence>
<gene>
    <name evidence="5" type="ORF">ACHAXA_005547</name>
</gene>
<dbReference type="Proteomes" id="UP001530377">
    <property type="component" value="Unassembled WGS sequence"/>
</dbReference>
<dbReference type="Gene3D" id="3.80.10.10">
    <property type="entry name" value="Ribonuclease Inhibitor"/>
    <property type="match status" value="3"/>
</dbReference>
<dbReference type="PANTHER" id="PTHR46662">
    <property type="entry name" value="DI-GLUCOSE BINDING PROTEIN WITH LEUCINE-RICH REPEAT DOMAIN-CONTAINING PROTEIN"/>
    <property type="match status" value="1"/>
</dbReference>
<dbReference type="SMART" id="SM00369">
    <property type="entry name" value="LRR_TYP"/>
    <property type="match status" value="4"/>
</dbReference>
<feature type="domain" description="Leucine-rich repeat-containing N-terminal plant-type" evidence="4">
    <location>
        <begin position="34"/>
        <end position="51"/>
    </location>
</feature>
<dbReference type="Pfam" id="PF13855">
    <property type="entry name" value="LRR_8"/>
    <property type="match status" value="1"/>
</dbReference>
<evidence type="ECO:0000313" key="6">
    <source>
        <dbReference type="Proteomes" id="UP001530377"/>
    </source>
</evidence>
<protein>
    <recommendedName>
        <fullName evidence="4">Leucine-rich repeat-containing N-terminal plant-type domain-containing protein</fullName>
    </recommendedName>
</protein>
<keyword evidence="6" id="KW-1185">Reference proteome</keyword>
<feature type="transmembrane region" description="Helical" evidence="3">
    <location>
        <begin position="536"/>
        <end position="561"/>
    </location>
</feature>